<keyword evidence="6" id="KW-0067">ATP-binding</keyword>
<feature type="compositionally biased region" description="Low complexity" evidence="9">
    <location>
        <begin position="357"/>
        <end position="407"/>
    </location>
</feature>
<dbReference type="FunFam" id="3.30.200.20:FF:000035">
    <property type="entry name" value="Serine/threonine protein kinase Stk1"/>
    <property type="match status" value="1"/>
</dbReference>
<dbReference type="CDD" id="cd14014">
    <property type="entry name" value="STKc_PknB_like"/>
    <property type="match status" value="1"/>
</dbReference>
<dbReference type="Gene3D" id="1.10.510.10">
    <property type="entry name" value="Transferase(Phosphotransferase) domain 1"/>
    <property type="match status" value="1"/>
</dbReference>
<dbReference type="SUPFAM" id="SSF56112">
    <property type="entry name" value="Protein kinase-like (PK-like)"/>
    <property type="match status" value="1"/>
</dbReference>
<evidence type="ECO:0000256" key="5">
    <source>
        <dbReference type="ARBA" id="ARBA00022777"/>
    </source>
</evidence>
<evidence type="ECO:0000313" key="11">
    <source>
        <dbReference type="EMBL" id="MBB5868234.1"/>
    </source>
</evidence>
<dbReference type="InterPro" id="IPR008271">
    <property type="entry name" value="Ser/Thr_kinase_AS"/>
</dbReference>
<dbReference type="FunFam" id="1.10.510.10:FF:000021">
    <property type="entry name" value="Serine/threonine protein kinase"/>
    <property type="match status" value="1"/>
</dbReference>
<evidence type="ECO:0000256" key="6">
    <source>
        <dbReference type="ARBA" id="ARBA00022840"/>
    </source>
</evidence>
<dbReference type="EC" id="2.7.11.1" evidence="1"/>
<dbReference type="Gene3D" id="3.30.200.20">
    <property type="entry name" value="Phosphorylase Kinase, domain 1"/>
    <property type="match status" value="1"/>
</dbReference>
<dbReference type="Proteomes" id="UP000587527">
    <property type="component" value="Unassembled WGS sequence"/>
</dbReference>
<dbReference type="GO" id="GO:0005524">
    <property type="term" value="F:ATP binding"/>
    <property type="evidence" value="ECO:0007669"/>
    <property type="project" value="UniProtKB-KW"/>
</dbReference>
<dbReference type="EMBL" id="JACHMN010000002">
    <property type="protein sequence ID" value="MBB5868234.1"/>
    <property type="molecule type" value="Genomic_DNA"/>
</dbReference>
<accession>A0A841BIZ5</accession>
<comment type="catalytic activity">
    <reaction evidence="7">
        <text>L-threonyl-[protein] + ATP = O-phospho-L-threonyl-[protein] + ADP + H(+)</text>
        <dbReference type="Rhea" id="RHEA:46608"/>
        <dbReference type="Rhea" id="RHEA-COMP:11060"/>
        <dbReference type="Rhea" id="RHEA-COMP:11605"/>
        <dbReference type="ChEBI" id="CHEBI:15378"/>
        <dbReference type="ChEBI" id="CHEBI:30013"/>
        <dbReference type="ChEBI" id="CHEBI:30616"/>
        <dbReference type="ChEBI" id="CHEBI:61977"/>
        <dbReference type="ChEBI" id="CHEBI:456216"/>
        <dbReference type="EC" id="2.7.11.1"/>
    </reaction>
</comment>
<reference evidence="11 12" key="1">
    <citation type="submission" date="2020-08" db="EMBL/GenBank/DDBJ databases">
        <title>Sequencing the genomes of 1000 actinobacteria strains.</title>
        <authorList>
            <person name="Klenk H.-P."/>
        </authorList>
    </citation>
    <scope>NUCLEOTIDE SEQUENCE [LARGE SCALE GENOMIC DNA]</scope>
    <source>
        <strain evidence="11 12">DSM 45362</strain>
    </source>
</reference>
<evidence type="ECO:0000256" key="8">
    <source>
        <dbReference type="ARBA" id="ARBA00048679"/>
    </source>
</evidence>
<proteinExistence type="predicted"/>
<dbReference type="SMART" id="SM00220">
    <property type="entry name" value="S_TKc"/>
    <property type="match status" value="1"/>
</dbReference>
<evidence type="ECO:0000256" key="2">
    <source>
        <dbReference type="ARBA" id="ARBA00022527"/>
    </source>
</evidence>
<evidence type="ECO:0000313" key="12">
    <source>
        <dbReference type="Proteomes" id="UP000587527"/>
    </source>
</evidence>
<dbReference type="AlphaFoldDB" id="A0A841BIZ5"/>
<evidence type="ECO:0000256" key="4">
    <source>
        <dbReference type="ARBA" id="ARBA00022741"/>
    </source>
</evidence>
<keyword evidence="12" id="KW-1185">Reference proteome</keyword>
<dbReference type="PANTHER" id="PTHR43289:SF6">
    <property type="entry name" value="SERINE_THREONINE-PROTEIN KINASE NEKL-3"/>
    <property type="match status" value="1"/>
</dbReference>
<dbReference type="GO" id="GO:0004674">
    <property type="term" value="F:protein serine/threonine kinase activity"/>
    <property type="evidence" value="ECO:0007669"/>
    <property type="project" value="UniProtKB-KW"/>
</dbReference>
<dbReference type="PROSITE" id="PS00108">
    <property type="entry name" value="PROTEIN_KINASE_ST"/>
    <property type="match status" value="1"/>
</dbReference>
<organism evidence="11 12">
    <name type="scientific">Allocatelliglobosispora scoriae</name>
    <dbReference type="NCBI Taxonomy" id="643052"/>
    <lineage>
        <taxon>Bacteria</taxon>
        <taxon>Bacillati</taxon>
        <taxon>Actinomycetota</taxon>
        <taxon>Actinomycetes</taxon>
        <taxon>Micromonosporales</taxon>
        <taxon>Micromonosporaceae</taxon>
        <taxon>Allocatelliglobosispora</taxon>
    </lineage>
</organism>
<keyword evidence="3 11" id="KW-0808">Transferase</keyword>
<feature type="domain" description="Protein kinase" evidence="10">
    <location>
        <begin position="12"/>
        <end position="272"/>
    </location>
</feature>
<comment type="catalytic activity">
    <reaction evidence="8">
        <text>L-seryl-[protein] + ATP = O-phospho-L-seryl-[protein] + ADP + H(+)</text>
        <dbReference type="Rhea" id="RHEA:17989"/>
        <dbReference type="Rhea" id="RHEA-COMP:9863"/>
        <dbReference type="Rhea" id="RHEA-COMP:11604"/>
        <dbReference type="ChEBI" id="CHEBI:15378"/>
        <dbReference type="ChEBI" id="CHEBI:29999"/>
        <dbReference type="ChEBI" id="CHEBI:30616"/>
        <dbReference type="ChEBI" id="CHEBI:83421"/>
        <dbReference type="ChEBI" id="CHEBI:456216"/>
        <dbReference type="EC" id="2.7.11.1"/>
    </reaction>
</comment>
<feature type="compositionally biased region" description="Polar residues" evidence="9">
    <location>
        <begin position="423"/>
        <end position="432"/>
    </location>
</feature>
<evidence type="ECO:0000256" key="9">
    <source>
        <dbReference type="SAM" id="MobiDB-lite"/>
    </source>
</evidence>
<sequence length="432" mass="44340">MLIPGDVLDGRYRLDEQIAAGGMGAVWRATDTVLARIVAVKVLLSSLHGDPGFGQRFRAEARTLASLHHPGVIEIYDYGESDVDGRGHRAYLVMPFLDAEPLSDRIASGPLDPAQTISIVAQAAAALHAAHQAGVVHRDVKPANLLIEPDGRVLLVDFGIARAATDLSLTATGQVVGTALYMAPEQITQRDATPSIDIYALGAVAYHCLAGQPPFDGTTALAIAMLHLDGAPQPLPYSVPAGLRELVATAMAKDPADRYRTAAEMADAARAISTRRVATTAAMDGRPIAAAAAVQPHMLRRDTPTALTGRHTQPHPSFISRHRVGSSLAGIALVLGAAAGVMAFADPTGLGPGPGPSGTAAATTAVPTSVRASRTRATATASAKPSISPTRSAAPPSQAPTSSAPQPSEDPPSPTAEAGATGEPQSTQDATG</sequence>
<dbReference type="Pfam" id="PF00069">
    <property type="entry name" value="Pkinase"/>
    <property type="match status" value="1"/>
</dbReference>
<dbReference type="InterPro" id="IPR011009">
    <property type="entry name" value="Kinase-like_dom_sf"/>
</dbReference>
<keyword evidence="5 11" id="KW-0418">Kinase</keyword>
<evidence type="ECO:0000259" key="10">
    <source>
        <dbReference type="PROSITE" id="PS50011"/>
    </source>
</evidence>
<dbReference type="RefSeq" id="WP_184834014.1">
    <property type="nucleotide sequence ID" value="NZ_JACHMN010000002.1"/>
</dbReference>
<dbReference type="InterPro" id="IPR000719">
    <property type="entry name" value="Prot_kinase_dom"/>
</dbReference>
<protein>
    <recommendedName>
        <fullName evidence="1">non-specific serine/threonine protein kinase</fullName>
        <ecNumber evidence="1">2.7.11.1</ecNumber>
    </recommendedName>
</protein>
<dbReference type="GO" id="GO:0045717">
    <property type="term" value="P:negative regulation of fatty acid biosynthetic process"/>
    <property type="evidence" value="ECO:0007669"/>
    <property type="project" value="UniProtKB-ARBA"/>
</dbReference>
<evidence type="ECO:0000256" key="3">
    <source>
        <dbReference type="ARBA" id="ARBA00022679"/>
    </source>
</evidence>
<name>A0A841BIZ5_9ACTN</name>
<feature type="region of interest" description="Disordered" evidence="9">
    <location>
        <begin position="353"/>
        <end position="432"/>
    </location>
</feature>
<gene>
    <name evidence="11" type="ORF">F4553_001613</name>
</gene>
<dbReference type="PANTHER" id="PTHR43289">
    <property type="entry name" value="MITOGEN-ACTIVATED PROTEIN KINASE KINASE KINASE 20-RELATED"/>
    <property type="match status" value="1"/>
</dbReference>
<dbReference type="PROSITE" id="PS50011">
    <property type="entry name" value="PROTEIN_KINASE_DOM"/>
    <property type="match status" value="1"/>
</dbReference>
<evidence type="ECO:0000256" key="7">
    <source>
        <dbReference type="ARBA" id="ARBA00047899"/>
    </source>
</evidence>
<keyword evidence="4" id="KW-0547">Nucleotide-binding</keyword>
<keyword evidence="2" id="KW-0723">Serine/threonine-protein kinase</keyword>
<evidence type="ECO:0000256" key="1">
    <source>
        <dbReference type="ARBA" id="ARBA00012513"/>
    </source>
</evidence>
<comment type="caution">
    <text evidence="11">The sequence shown here is derived from an EMBL/GenBank/DDBJ whole genome shotgun (WGS) entry which is preliminary data.</text>
</comment>